<dbReference type="PRINTS" id="PR00080">
    <property type="entry name" value="SDRFAMILY"/>
</dbReference>
<dbReference type="InterPro" id="IPR020904">
    <property type="entry name" value="Sc_DH/Rdtase_CS"/>
</dbReference>
<evidence type="ECO:0000256" key="2">
    <source>
        <dbReference type="ARBA" id="ARBA00023002"/>
    </source>
</evidence>
<dbReference type="GO" id="GO:0016491">
    <property type="term" value="F:oxidoreductase activity"/>
    <property type="evidence" value="ECO:0007669"/>
    <property type="project" value="UniProtKB-KW"/>
</dbReference>
<dbReference type="Gene3D" id="3.40.50.720">
    <property type="entry name" value="NAD(P)-binding Rossmann-like Domain"/>
    <property type="match status" value="1"/>
</dbReference>
<keyword evidence="2" id="KW-0560">Oxidoreductase</keyword>
<evidence type="ECO:0000256" key="1">
    <source>
        <dbReference type="ARBA" id="ARBA00006484"/>
    </source>
</evidence>
<dbReference type="PRINTS" id="PR00081">
    <property type="entry name" value="GDHRDH"/>
</dbReference>
<feature type="domain" description="Ketoreductase" evidence="3">
    <location>
        <begin position="6"/>
        <end position="185"/>
    </location>
</feature>
<dbReference type="EMBL" id="UINC01001438">
    <property type="protein sequence ID" value="SUZ80716.1"/>
    <property type="molecule type" value="Genomic_DNA"/>
</dbReference>
<protein>
    <recommendedName>
        <fullName evidence="3">Ketoreductase domain-containing protein</fullName>
    </recommendedName>
</protein>
<reference evidence="4" key="1">
    <citation type="submission" date="2018-05" db="EMBL/GenBank/DDBJ databases">
        <authorList>
            <person name="Lanie J.A."/>
            <person name="Ng W.-L."/>
            <person name="Kazmierczak K.M."/>
            <person name="Andrzejewski T.M."/>
            <person name="Davidsen T.M."/>
            <person name="Wayne K.J."/>
            <person name="Tettelin H."/>
            <person name="Glass J.I."/>
            <person name="Rusch D."/>
            <person name="Podicherti R."/>
            <person name="Tsui H.-C.T."/>
            <person name="Winkler M.E."/>
        </authorList>
    </citation>
    <scope>NUCLEOTIDE SEQUENCE</scope>
</reference>
<accession>A0A381QMW1</accession>
<dbReference type="PROSITE" id="PS00061">
    <property type="entry name" value="ADH_SHORT"/>
    <property type="match status" value="1"/>
</dbReference>
<dbReference type="InterPro" id="IPR057326">
    <property type="entry name" value="KR_dom"/>
</dbReference>
<organism evidence="4">
    <name type="scientific">marine metagenome</name>
    <dbReference type="NCBI Taxonomy" id="408172"/>
    <lineage>
        <taxon>unclassified sequences</taxon>
        <taxon>metagenomes</taxon>
        <taxon>ecological metagenomes</taxon>
    </lineage>
</organism>
<comment type="similarity">
    <text evidence="1">Belongs to the short-chain dehydrogenases/reductases (SDR) family.</text>
</comment>
<dbReference type="InterPro" id="IPR002347">
    <property type="entry name" value="SDR_fam"/>
</dbReference>
<dbReference type="SMART" id="SM00822">
    <property type="entry name" value="PKS_KR"/>
    <property type="match status" value="1"/>
</dbReference>
<dbReference type="InterPro" id="IPR036291">
    <property type="entry name" value="NAD(P)-bd_dom_sf"/>
</dbReference>
<dbReference type="GO" id="GO:0016020">
    <property type="term" value="C:membrane"/>
    <property type="evidence" value="ECO:0007669"/>
    <property type="project" value="TreeGrafter"/>
</dbReference>
<sequence length="272" mass="28206">MELVGARVLVTGGSKGIGAALARAYAAAGAHVVVAARASDELRAVAAEVGGHAVVVDLTDAGAVEALVPVVEADHGPIDVLVNNAGMETTDMAAVIDPAVVRAATRLNLEAPMVLARYVLPGMLARGRGHLVFLSSIAGTAGFPTMATYSATKAGVSNFVRSLRLELKATPIGTTTVAPGPVATRMWDAVEATSPSGQKVLARMNLVRMLPVADPDRLARRVVRATGCGSRHVRTPRRLMGNFLLAEAAQRLTEGLLIGVRLDPSDTRPGTR</sequence>
<dbReference type="PANTHER" id="PTHR44196:SF1">
    <property type="entry name" value="DEHYDROGENASE_REDUCTASE SDR FAMILY MEMBER 7B"/>
    <property type="match status" value="1"/>
</dbReference>
<dbReference type="CDD" id="cd05233">
    <property type="entry name" value="SDR_c"/>
    <property type="match status" value="1"/>
</dbReference>
<evidence type="ECO:0000313" key="4">
    <source>
        <dbReference type="EMBL" id="SUZ80716.1"/>
    </source>
</evidence>
<gene>
    <name evidence="4" type="ORF">METZ01_LOCUS33570</name>
</gene>
<dbReference type="SUPFAM" id="SSF51735">
    <property type="entry name" value="NAD(P)-binding Rossmann-fold domains"/>
    <property type="match status" value="1"/>
</dbReference>
<dbReference type="PANTHER" id="PTHR44196">
    <property type="entry name" value="DEHYDROGENASE/REDUCTASE SDR FAMILY MEMBER 7B"/>
    <property type="match status" value="1"/>
</dbReference>
<name>A0A381QMW1_9ZZZZ</name>
<dbReference type="AlphaFoldDB" id="A0A381QMW1"/>
<evidence type="ECO:0000259" key="3">
    <source>
        <dbReference type="SMART" id="SM00822"/>
    </source>
</evidence>
<proteinExistence type="inferred from homology"/>
<dbReference type="Pfam" id="PF00106">
    <property type="entry name" value="adh_short"/>
    <property type="match status" value="1"/>
</dbReference>